<reference evidence="1 2" key="1">
    <citation type="submission" date="2020-08" db="EMBL/GenBank/DDBJ databases">
        <title>Cohnella phylogeny.</title>
        <authorList>
            <person name="Dunlap C."/>
        </authorList>
    </citation>
    <scope>NUCLEOTIDE SEQUENCE [LARGE SCALE GENOMIC DNA]</scope>
    <source>
        <strain evidence="1 2">DSM 28246</strain>
    </source>
</reference>
<dbReference type="RefSeq" id="WP_185671775.1">
    <property type="nucleotide sequence ID" value="NZ_JACJVP010000042.1"/>
</dbReference>
<gene>
    <name evidence="1" type="ORF">H7C19_24885</name>
</gene>
<protein>
    <submittedName>
        <fullName evidence="1">Phospholipid methyltransferase</fullName>
    </submittedName>
</protein>
<keyword evidence="1" id="KW-0489">Methyltransferase</keyword>
<dbReference type="Gene3D" id="3.40.50.150">
    <property type="entry name" value="Vaccinia Virus protein VP39"/>
    <property type="match status" value="1"/>
</dbReference>
<dbReference type="GO" id="GO:0032259">
    <property type="term" value="P:methylation"/>
    <property type="evidence" value="ECO:0007669"/>
    <property type="project" value="UniProtKB-KW"/>
</dbReference>
<dbReference type="AlphaFoldDB" id="A0A7X0RXI2"/>
<dbReference type="CDD" id="cd02440">
    <property type="entry name" value="AdoMet_MTases"/>
    <property type="match status" value="1"/>
</dbReference>
<dbReference type="GO" id="GO:0008168">
    <property type="term" value="F:methyltransferase activity"/>
    <property type="evidence" value="ECO:0007669"/>
    <property type="project" value="UniProtKB-KW"/>
</dbReference>
<proteinExistence type="predicted"/>
<name>A0A7X0RXI2_9BACL</name>
<evidence type="ECO:0000313" key="2">
    <source>
        <dbReference type="Proteomes" id="UP000547209"/>
    </source>
</evidence>
<dbReference type="InterPro" id="IPR029063">
    <property type="entry name" value="SAM-dependent_MTases_sf"/>
</dbReference>
<dbReference type="SUPFAM" id="SSF53335">
    <property type="entry name" value="S-adenosyl-L-methionine-dependent methyltransferases"/>
    <property type="match status" value="1"/>
</dbReference>
<dbReference type="EMBL" id="JACJVP010000042">
    <property type="protein sequence ID" value="MBB6673924.1"/>
    <property type="molecule type" value="Genomic_DNA"/>
</dbReference>
<comment type="caution">
    <text evidence="1">The sequence shown here is derived from an EMBL/GenBank/DDBJ whole genome shotgun (WGS) entry which is preliminary data.</text>
</comment>
<accession>A0A7X0RXI2</accession>
<evidence type="ECO:0000313" key="1">
    <source>
        <dbReference type="EMBL" id="MBB6673924.1"/>
    </source>
</evidence>
<dbReference type="Proteomes" id="UP000547209">
    <property type="component" value="Unassembled WGS sequence"/>
</dbReference>
<sequence>MIKERWLFMKKFLENPKQVGSLTPSSVYLARSMAGAVQWNEVRAFAELGAGTGAITRCLDKMRYDDTAGYLFEKNPAMRRRLAEAYPHFRCHADALEMSELLRREGVPAFDCIFSGLPFFNFEQRLRDQLLSQVRQSLAPDGQFVAFQYSLQMRKQFARHFDVQALRFVPINFPPAFVYVCRRNPNRMEY</sequence>
<keyword evidence="2" id="KW-1185">Reference proteome</keyword>
<keyword evidence="1" id="KW-0808">Transferase</keyword>
<organism evidence="1 2">
    <name type="scientific">Cohnella nanjingensis</name>
    <dbReference type="NCBI Taxonomy" id="1387779"/>
    <lineage>
        <taxon>Bacteria</taxon>
        <taxon>Bacillati</taxon>
        <taxon>Bacillota</taxon>
        <taxon>Bacilli</taxon>
        <taxon>Bacillales</taxon>
        <taxon>Paenibacillaceae</taxon>
        <taxon>Cohnella</taxon>
    </lineage>
</organism>